<dbReference type="Proteomes" id="UP001497644">
    <property type="component" value="Chromosome 6"/>
</dbReference>
<sequence>MHRKSTGPRGLSPMRHRLYSFCISDDPLVPGICSCSCRAAAYETLYGSLKNAKCNNNGATPTEHDATFVGKENNPLEDAKLCNTYNGATYSFAKI</sequence>
<dbReference type="EMBL" id="OZ034829">
    <property type="protein sequence ID" value="CAL1685361.1"/>
    <property type="molecule type" value="Genomic_DNA"/>
</dbReference>
<reference evidence="1" key="1">
    <citation type="submission" date="2024-04" db="EMBL/GenBank/DDBJ databases">
        <authorList>
            <consortium name="Molecular Ecology Group"/>
        </authorList>
    </citation>
    <scope>NUCLEOTIDE SEQUENCE</scope>
</reference>
<proteinExistence type="predicted"/>
<evidence type="ECO:0000313" key="2">
    <source>
        <dbReference type="Proteomes" id="UP001497644"/>
    </source>
</evidence>
<protein>
    <submittedName>
        <fullName evidence="1">Uncharacterized protein</fullName>
    </submittedName>
</protein>
<evidence type="ECO:0000313" key="1">
    <source>
        <dbReference type="EMBL" id="CAL1685361.1"/>
    </source>
</evidence>
<organism evidence="1 2">
    <name type="scientific">Lasius platythorax</name>
    <dbReference type="NCBI Taxonomy" id="488582"/>
    <lineage>
        <taxon>Eukaryota</taxon>
        <taxon>Metazoa</taxon>
        <taxon>Ecdysozoa</taxon>
        <taxon>Arthropoda</taxon>
        <taxon>Hexapoda</taxon>
        <taxon>Insecta</taxon>
        <taxon>Pterygota</taxon>
        <taxon>Neoptera</taxon>
        <taxon>Endopterygota</taxon>
        <taxon>Hymenoptera</taxon>
        <taxon>Apocrita</taxon>
        <taxon>Aculeata</taxon>
        <taxon>Formicoidea</taxon>
        <taxon>Formicidae</taxon>
        <taxon>Formicinae</taxon>
        <taxon>Lasius</taxon>
        <taxon>Lasius</taxon>
    </lineage>
</organism>
<gene>
    <name evidence="1" type="ORF">LPLAT_LOCUS10880</name>
</gene>
<keyword evidence="2" id="KW-1185">Reference proteome</keyword>
<dbReference type="AlphaFoldDB" id="A0AAV2P0L3"/>
<name>A0AAV2P0L3_9HYME</name>
<accession>A0AAV2P0L3</accession>